<dbReference type="InterPro" id="IPR000999">
    <property type="entry name" value="RNase_III_dom"/>
</dbReference>
<comment type="caution">
    <text evidence="2">The sequence shown here is derived from an EMBL/GenBank/DDBJ whole genome shotgun (WGS) entry which is preliminary data.</text>
</comment>
<organism evidence="2 3">
    <name type="scientific">Akanthomyces muscarius</name>
    <name type="common">Entomopathogenic fungus</name>
    <name type="synonym">Lecanicillium muscarium</name>
    <dbReference type="NCBI Taxonomy" id="2231603"/>
    <lineage>
        <taxon>Eukaryota</taxon>
        <taxon>Fungi</taxon>
        <taxon>Dikarya</taxon>
        <taxon>Ascomycota</taxon>
        <taxon>Pezizomycotina</taxon>
        <taxon>Sordariomycetes</taxon>
        <taxon>Hypocreomycetidae</taxon>
        <taxon>Hypocreales</taxon>
        <taxon>Cordycipitaceae</taxon>
        <taxon>Akanthomyces</taxon>
    </lineage>
</organism>
<gene>
    <name evidence="2" type="ORF">LMH87_007536</name>
</gene>
<dbReference type="GO" id="GO:0004525">
    <property type="term" value="F:ribonuclease III activity"/>
    <property type="evidence" value="ECO:0007669"/>
    <property type="project" value="InterPro"/>
</dbReference>
<sequence>MMDFDSRFGHTITQCRHKIQYTFTNELLSAESLNNAGPTASGYVTNGKFTTLPKNDRLAVYGDIVATAMLCRDWYHESSSKATWTSIRNQFLSNTYLAETGFSLGLDHCVIKDAGTSSVSDKMMAIAVGAILGAVHLDGGDDALRHVLAQLRIVSPTDPLA</sequence>
<dbReference type="PROSITE" id="PS50142">
    <property type="entry name" value="RNASE_3_2"/>
    <property type="match status" value="1"/>
</dbReference>
<dbReference type="CDD" id="cd00593">
    <property type="entry name" value="RIBOc"/>
    <property type="match status" value="1"/>
</dbReference>
<evidence type="ECO:0000313" key="2">
    <source>
        <dbReference type="EMBL" id="KAJ4159595.1"/>
    </source>
</evidence>
<dbReference type="GO" id="GO:0006396">
    <property type="term" value="P:RNA processing"/>
    <property type="evidence" value="ECO:0007669"/>
    <property type="project" value="InterPro"/>
</dbReference>
<accession>A0A9W8UN81</accession>
<reference evidence="2" key="1">
    <citation type="journal article" date="2023" name="Access Microbiol">
        <title>De-novo genome assembly for Akanthomyces muscarius, a biocontrol agent of insect agricultural pests.</title>
        <authorList>
            <person name="Erdos Z."/>
            <person name="Studholme D.J."/>
            <person name="Raymond B."/>
            <person name="Sharma M."/>
        </authorList>
    </citation>
    <scope>NUCLEOTIDE SEQUENCE</scope>
    <source>
        <strain evidence="2">Ve6</strain>
    </source>
</reference>
<evidence type="ECO:0000259" key="1">
    <source>
        <dbReference type="PROSITE" id="PS50142"/>
    </source>
</evidence>
<dbReference type="EMBL" id="JAJHUN010000004">
    <property type="protein sequence ID" value="KAJ4159595.1"/>
    <property type="molecule type" value="Genomic_DNA"/>
</dbReference>
<protein>
    <recommendedName>
        <fullName evidence="1">RNase III domain-containing protein</fullName>
    </recommendedName>
</protein>
<dbReference type="Pfam" id="PF00636">
    <property type="entry name" value="Ribonuclease_3"/>
    <property type="match status" value="1"/>
</dbReference>
<proteinExistence type="predicted"/>
<dbReference type="Gene3D" id="1.10.1520.10">
    <property type="entry name" value="Ribonuclease III domain"/>
    <property type="match status" value="1"/>
</dbReference>
<dbReference type="SUPFAM" id="SSF69065">
    <property type="entry name" value="RNase III domain-like"/>
    <property type="match status" value="1"/>
</dbReference>
<name>A0A9W8UN81_AKAMU</name>
<dbReference type="GeneID" id="80894695"/>
<dbReference type="RefSeq" id="XP_056057582.1">
    <property type="nucleotide sequence ID" value="XM_056191904.1"/>
</dbReference>
<evidence type="ECO:0000313" key="3">
    <source>
        <dbReference type="Proteomes" id="UP001144673"/>
    </source>
</evidence>
<feature type="domain" description="RNase III" evidence="1">
    <location>
        <begin position="12"/>
        <end position="140"/>
    </location>
</feature>
<dbReference type="Proteomes" id="UP001144673">
    <property type="component" value="Unassembled WGS sequence"/>
</dbReference>
<dbReference type="InterPro" id="IPR036389">
    <property type="entry name" value="RNase_III_sf"/>
</dbReference>
<dbReference type="KEGG" id="amus:LMH87_007536"/>
<dbReference type="AlphaFoldDB" id="A0A9W8UN81"/>
<keyword evidence="3" id="KW-1185">Reference proteome</keyword>